<sequence length="104" mass="10838">MAAVTGEQVAAFLGQATNTELVAMASAHAVVITSMVRAYTRDGGFTANIPNAEIEAVIVTATSRLVANPEQLDQTVGSVGVRGGFTGFNLAELAVLNRYRKRAA</sequence>
<evidence type="ECO:0000313" key="1">
    <source>
        <dbReference type="EMBL" id="NKY35431.1"/>
    </source>
</evidence>
<dbReference type="EMBL" id="JAAXOO010000005">
    <property type="protein sequence ID" value="NKY35431.1"/>
    <property type="molecule type" value="Genomic_DNA"/>
</dbReference>
<keyword evidence="2" id="KW-1185">Reference proteome</keyword>
<dbReference type="Proteomes" id="UP000565715">
    <property type="component" value="Unassembled WGS sequence"/>
</dbReference>
<comment type="caution">
    <text evidence="1">The sequence shown here is derived from an EMBL/GenBank/DDBJ whole genome shotgun (WGS) entry which is preliminary data.</text>
</comment>
<organism evidence="1 2">
    <name type="scientific">Nocardia speluncae</name>
    <dbReference type="NCBI Taxonomy" id="419477"/>
    <lineage>
        <taxon>Bacteria</taxon>
        <taxon>Bacillati</taxon>
        <taxon>Actinomycetota</taxon>
        <taxon>Actinomycetes</taxon>
        <taxon>Mycobacteriales</taxon>
        <taxon>Nocardiaceae</taxon>
        <taxon>Nocardia</taxon>
    </lineage>
</organism>
<name>A0A846XGD7_9NOCA</name>
<protein>
    <submittedName>
        <fullName evidence="1">Uncharacterized protein</fullName>
    </submittedName>
</protein>
<dbReference type="AlphaFoldDB" id="A0A846XGD7"/>
<accession>A0A846XGD7</accession>
<proteinExistence type="predicted"/>
<evidence type="ECO:0000313" key="2">
    <source>
        <dbReference type="Proteomes" id="UP000565715"/>
    </source>
</evidence>
<dbReference type="RefSeq" id="WP_084471065.1">
    <property type="nucleotide sequence ID" value="NZ_JAAXOO010000005.1"/>
</dbReference>
<gene>
    <name evidence="1" type="ORF">HGA13_20500</name>
</gene>
<reference evidence="1 2" key="1">
    <citation type="submission" date="2020-04" db="EMBL/GenBank/DDBJ databases">
        <title>MicrobeNet Type strains.</title>
        <authorList>
            <person name="Nicholson A.C."/>
        </authorList>
    </citation>
    <scope>NUCLEOTIDE SEQUENCE [LARGE SCALE GENOMIC DNA]</scope>
    <source>
        <strain evidence="1 2">DSM 45078</strain>
    </source>
</reference>